<dbReference type="PANTHER" id="PTHR34270:SF3">
    <property type="entry name" value="PROTEIN RALF-LIKE 16-RELATED"/>
    <property type="match status" value="1"/>
</dbReference>
<evidence type="ECO:0000256" key="5">
    <source>
        <dbReference type="ARBA" id="ARBA00037228"/>
    </source>
</evidence>
<dbReference type="Pfam" id="PF05498">
    <property type="entry name" value="RALF"/>
    <property type="match status" value="1"/>
</dbReference>
<proteinExistence type="inferred from homology"/>
<evidence type="ECO:0000256" key="4">
    <source>
        <dbReference type="ARBA" id="ARBA00023157"/>
    </source>
</evidence>
<name>A0A6G1D2T7_9ORYZ</name>
<dbReference type="PANTHER" id="PTHR34270">
    <property type="entry name" value="PROTEIN RALF-LIKE 15-RELATED"/>
    <property type="match status" value="1"/>
</dbReference>
<keyword evidence="2" id="KW-0372">Hormone</keyword>
<evidence type="ECO:0000313" key="8">
    <source>
        <dbReference type="Proteomes" id="UP000479710"/>
    </source>
</evidence>
<comment type="caution">
    <text evidence="7">The sequence shown here is derived from an EMBL/GenBank/DDBJ whole genome shotgun (WGS) entry which is preliminary data.</text>
</comment>
<evidence type="ECO:0000256" key="1">
    <source>
        <dbReference type="ARBA" id="ARBA00009178"/>
    </source>
</evidence>
<comment type="similarity">
    <text evidence="1">Belongs to the plant rapid alkalinization factor (RALF) family.</text>
</comment>
<keyword evidence="3 6" id="KW-0732">Signal</keyword>
<evidence type="ECO:0000256" key="2">
    <source>
        <dbReference type="ARBA" id="ARBA00022702"/>
    </source>
</evidence>
<dbReference type="EMBL" id="SPHZ02000007">
    <property type="protein sequence ID" value="KAF0906454.1"/>
    <property type="molecule type" value="Genomic_DNA"/>
</dbReference>
<keyword evidence="4" id="KW-1015">Disulfide bond</keyword>
<keyword evidence="8" id="KW-1185">Reference proteome</keyword>
<protein>
    <submittedName>
        <fullName evidence="7">Uncharacterized protein</fullName>
    </submittedName>
</protein>
<evidence type="ECO:0000256" key="6">
    <source>
        <dbReference type="SAM" id="SignalP"/>
    </source>
</evidence>
<accession>A0A6G1D2T7</accession>
<reference evidence="7 8" key="1">
    <citation type="submission" date="2019-11" db="EMBL/GenBank/DDBJ databases">
        <title>Whole genome sequence of Oryza granulata.</title>
        <authorList>
            <person name="Li W."/>
        </authorList>
    </citation>
    <scope>NUCLEOTIDE SEQUENCE [LARGE SCALE GENOMIC DNA]</scope>
    <source>
        <strain evidence="8">cv. Menghai</strain>
        <tissue evidence="7">Leaf</tissue>
    </source>
</reference>
<gene>
    <name evidence="7" type="ORF">E2562_011449</name>
</gene>
<evidence type="ECO:0000256" key="3">
    <source>
        <dbReference type="ARBA" id="ARBA00022729"/>
    </source>
</evidence>
<sequence>MAKARLNVNLTTILGLSMVALLVLSAVQDAADAQVIDYPAMNHDRIPGTPQLNHPGAFANKYTRGCEKQEYCRDKKA</sequence>
<organism evidence="7 8">
    <name type="scientific">Oryza meyeriana var. granulata</name>
    <dbReference type="NCBI Taxonomy" id="110450"/>
    <lineage>
        <taxon>Eukaryota</taxon>
        <taxon>Viridiplantae</taxon>
        <taxon>Streptophyta</taxon>
        <taxon>Embryophyta</taxon>
        <taxon>Tracheophyta</taxon>
        <taxon>Spermatophyta</taxon>
        <taxon>Magnoliopsida</taxon>
        <taxon>Liliopsida</taxon>
        <taxon>Poales</taxon>
        <taxon>Poaceae</taxon>
        <taxon>BOP clade</taxon>
        <taxon>Oryzoideae</taxon>
        <taxon>Oryzeae</taxon>
        <taxon>Oryzinae</taxon>
        <taxon>Oryza</taxon>
        <taxon>Oryza meyeriana</taxon>
    </lineage>
</organism>
<dbReference type="Proteomes" id="UP000479710">
    <property type="component" value="Unassembled WGS sequence"/>
</dbReference>
<feature type="chain" id="PRO_5026110642" evidence="6">
    <location>
        <begin position="34"/>
        <end position="77"/>
    </location>
</feature>
<dbReference type="InterPro" id="IPR008801">
    <property type="entry name" value="RALF"/>
</dbReference>
<dbReference type="GO" id="GO:0005179">
    <property type="term" value="F:hormone activity"/>
    <property type="evidence" value="ECO:0007669"/>
    <property type="project" value="UniProtKB-KW"/>
</dbReference>
<dbReference type="OrthoDB" id="657610at2759"/>
<comment type="function">
    <text evidence="5">Cell signaling peptide that may regulate plant stress, growth, and development. Mediates a rapid alkalinization of extracellular space by mediating a transient increase in the cytoplasmic Ca(2+) concentration leading to a calcium-dependent signaling events through a cell surface receptor and a concomitant activation of some intracellular mitogen-activated protein kinases.</text>
</comment>
<dbReference type="AlphaFoldDB" id="A0A6G1D2T7"/>
<feature type="signal peptide" evidence="6">
    <location>
        <begin position="1"/>
        <end position="33"/>
    </location>
</feature>
<evidence type="ECO:0000313" key="7">
    <source>
        <dbReference type="EMBL" id="KAF0906454.1"/>
    </source>
</evidence>